<feature type="compositionally biased region" description="Basic and acidic residues" evidence="1">
    <location>
        <begin position="1"/>
        <end position="13"/>
    </location>
</feature>
<sequence>MMNEVPDLRDKRVTVSANEGNDDGDLNIDPYSVSDGQTEGDEREFVETDDETEVDASTDASLSAQPANKKRKRDEQKTEFGKTATGLLYATGLGITRRITQDSRTTHRLWLIPRAVITNAPIPNHQSILDCTATCEAGRAGPHVRCTPITAGDLSGVAHDAIAGQLVKSVQHWRYIAPQMEQVPSNVVISKMTLLLNTEAKELAAKAKAIDCPPVDLAETSQIASFVQMFARKCQVFHRGLEESGDEPFLDLSKYAGIGIAANSLSCRRVQRGPNYYGQVLENVRIALNKSDHVRSQTHLSTNPRVHLFGDATAFAVTQEFTRETDGIAHMWLTGEPTCDQLIDLMQRTVFKQSTVCICILLGRYELKMAASVRQDQYQQFVQQLQARSTTPTIVVAPLPYPGLEMAAVTAAAQLRCLCSTTNITLLEPTEQFMKGKSARSSLFIDVHSPSLKGIRLLAVYLQERGGMPLPSVVRRGKRQ</sequence>
<dbReference type="WBParaSite" id="PSAMB.scaffold185size68067.g3075.t1">
    <property type="protein sequence ID" value="PSAMB.scaffold185size68067.g3075.t1"/>
    <property type="gene ID" value="PSAMB.scaffold185size68067.g3075"/>
</dbReference>
<organism evidence="2 3">
    <name type="scientific">Plectus sambesii</name>
    <dbReference type="NCBI Taxonomy" id="2011161"/>
    <lineage>
        <taxon>Eukaryota</taxon>
        <taxon>Metazoa</taxon>
        <taxon>Ecdysozoa</taxon>
        <taxon>Nematoda</taxon>
        <taxon>Chromadorea</taxon>
        <taxon>Plectida</taxon>
        <taxon>Plectina</taxon>
        <taxon>Plectoidea</taxon>
        <taxon>Plectidae</taxon>
        <taxon>Plectus</taxon>
    </lineage>
</organism>
<accession>A0A914VE15</accession>
<evidence type="ECO:0000313" key="2">
    <source>
        <dbReference type="Proteomes" id="UP000887566"/>
    </source>
</evidence>
<proteinExistence type="predicted"/>
<keyword evidence="2" id="KW-1185">Reference proteome</keyword>
<protein>
    <submittedName>
        <fullName evidence="3">Uncharacterized protein</fullName>
    </submittedName>
</protein>
<name>A0A914VE15_9BILA</name>
<dbReference type="AlphaFoldDB" id="A0A914VE15"/>
<evidence type="ECO:0000256" key="1">
    <source>
        <dbReference type="SAM" id="MobiDB-lite"/>
    </source>
</evidence>
<evidence type="ECO:0000313" key="3">
    <source>
        <dbReference type="WBParaSite" id="PSAMB.scaffold185size68067.g3075.t1"/>
    </source>
</evidence>
<feature type="compositionally biased region" description="Acidic residues" evidence="1">
    <location>
        <begin position="38"/>
        <end position="56"/>
    </location>
</feature>
<feature type="region of interest" description="Disordered" evidence="1">
    <location>
        <begin position="1"/>
        <end position="78"/>
    </location>
</feature>
<dbReference type="Proteomes" id="UP000887566">
    <property type="component" value="Unplaced"/>
</dbReference>
<reference evidence="3" key="1">
    <citation type="submission" date="2022-11" db="UniProtKB">
        <authorList>
            <consortium name="WormBaseParasite"/>
        </authorList>
    </citation>
    <scope>IDENTIFICATION</scope>
</reference>